<accession>A0A9P0HR69</accession>
<dbReference type="Proteomes" id="UP001152798">
    <property type="component" value="Chromosome 7"/>
</dbReference>
<feature type="compositionally biased region" description="Basic and acidic residues" evidence="1">
    <location>
        <begin position="1"/>
        <end position="12"/>
    </location>
</feature>
<dbReference type="AlphaFoldDB" id="A0A9P0HR69"/>
<dbReference type="EMBL" id="OV725083">
    <property type="protein sequence ID" value="CAH1407491.1"/>
    <property type="molecule type" value="Genomic_DNA"/>
</dbReference>
<evidence type="ECO:0000313" key="3">
    <source>
        <dbReference type="Proteomes" id="UP001152798"/>
    </source>
</evidence>
<protein>
    <submittedName>
        <fullName evidence="2">Uncharacterized protein</fullName>
    </submittedName>
</protein>
<evidence type="ECO:0000256" key="1">
    <source>
        <dbReference type="SAM" id="MobiDB-lite"/>
    </source>
</evidence>
<keyword evidence="3" id="KW-1185">Reference proteome</keyword>
<name>A0A9P0HR69_NEZVI</name>
<proteinExistence type="predicted"/>
<organism evidence="2 3">
    <name type="scientific">Nezara viridula</name>
    <name type="common">Southern green stink bug</name>
    <name type="synonym">Cimex viridulus</name>
    <dbReference type="NCBI Taxonomy" id="85310"/>
    <lineage>
        <taxon>Eukaryota</taxon>
        <taxon>Metazoa</taxon>
        <taxon>Ecdysozoa</taxon>
        <taxon>Arthropoda</taxon>
        <taxon>Hexapoda</taxon>
        <taxon>Insecta</taxon>
        <taxon>Pterygota</taxon>
        <taxon>Neoptera</taxon>
        <taxon>Paraneoptera</taxon>
        <taxon>Hemiptera</taxon>
        <taxon>Heteroptera</taxon>
        <taxon>Panheteroptera</taxon>
        <taxon>Pentatomomorpha</taxon>
        <taxon>Pentatomoidea</taxon>
        <taxon>Pentatomidae</taxon>
        <taxon>Pentatominae</taxon>
        <taxon>Nezara</taxon>
    </lineage>
</organism>
<evidence type="ECO:0000313" key="2">
    <source>
        <dbReference type="EMBL" id="CAH1407491.1"/>
    </source>
</evidence>
<feature type="region of interest" description="Disordered" evidence="1">
    <location>
        <begin position="1"/>
        <end position="20"/>
    </location>
</feature>
<sequence length="178" mass="20492">MRRGMRREETQRQARGRGRSLVPALQLNKKRVAVPAPFRSPSEDNFNFTPGYLILKRIKFSARRRERKLNETEKTEQTRWRGQFPVSVSSWPGSKTGLPTSRLLGLNANQVGSENLYTKQLYTTTTFAYISTFFSTLFNDYTAPIRYSRAQKALGKLPAKAKPLYRIGPSINRRFLSL</sequence>
<reference evidence="2" key="1">
    <citation type="submission" date="2022-01" db="EMBL/GenBank/DDBJ databases">
        <authorList>
            <person name="King R."/>
        </authorList>
    </citation>
    <scope>NUCLEOTIDE SEQUENCE</scope>
</reference>
<gene>
    <name evidence="2" type="ORF">NEZAVI_LOCUS15195</name>
</gene>